<dbReference type="EMBL" id="CP090164">
    <property type="protein sequence ID" value="UJO13267.1"/>
    <property type="molecule type" value="Genomic_DNA"/>
</dbReference>
<organism evidence="9 10">
    <name type="scientific">Passalora fulva</name>
    <name type="common">Tomato leaf mold</name>
    <name type="synonym">Cladosporium fulvum</name>
    <dbReference type="NCBI Taxonomy" id="5499"/>
    <lineage>
        <taxon>Eukaryota</taxon>
        <taxon>Fungi</taxon>
        <taxon>Dikarya</taxon>
        <taxon>Ascomycota</taxon>
        <taxon>Pezizomycotina</taxon>
        <taxon>Dothideomycetes</taxon>
        <taxon>Dothideomycetidae</taxon>
        <taxon>Mycosphaerellales</taxon>
        <taxon>Mycosphaerellaceae</taxon>
        <taxon>Fulvia</taxon>
    </lineage>
</organism>
<dbReference type="InterPro" id="IPR024977">
    <property type="entry name" value="Apc4-like_WD40_dom"/>
</dbReference>
<dbReference type="PANTHER" id="PTHR13260:SF0">
    <property type="entry name" value="ANAPHASE-PROMOTING COMPLEX SUBUNIT 4"/>
    <property type="match status" value="1"/>
</dbReference>
<gene>
    <name evidence="9" type="ORF">CLAFUR5_03037</name>
</gene>
<protein>
    <recommendedName>
        <fullName evidence="1">Anaphase-promoting complex subunit 4</fullName>
    </recommendedName>
</protein>
<dbReference type="Pfam" id="PF12896">
    <property type="entry name" value="ANAPC4"/>
    <property type="match status" value="1"/>
</dbReference>
<keyword evidence="2" id="KW-0132">Cell division</keyword>
<dbReference type="RefSeq" id="XP_047757633.1">
    <property type="nucleotide sequence ID" value="XM_047902185.1"/>
</dbReference>
<dbReference type="OrthoDB" id="10266042at2759"/>
<evidence type="ECO:0000256" key="6">
    <source>
        <dbReference type="SAM" id="MobiDB-lite"/>
    </source>
</evidence>
<reference evidence="9" key="2">
    <citation type="journal article" date="2022" name="Microb. Genom.">
        <title>A chromosome-scale genome assembly of the tomato pathogen Cladosporium fulvum reveals a compartmentalized genome architecture and the presence of a dispensable chromosome.</title>
        <authorList>
            <person name="Zaccaron A.Z."/>
            <person name="Chen L.H."/>
            <person name="Samaras A."/>
            <person name="Stergiopoulos I."/>
        </authorList>
    </citation>
    <scope>NUCLEOTIDE SEQUENCE</scope>
    <source>
        <strain evidence="9">Race5_Kim</strain>
    </source>
</reference>
<dbReference type="KEGG" id="ffu:CLAFUR5_03037"/>
<dbReference type="GO" id="GO:0005680">
    <property type="term" value="C:anaphase-promoting complex"/>
    <property type="evidence" value="ECO:0007669"/>
    <property type="project" value="InterPro"/>
</dbReference>
<dbReference type="InterPro" id="IPR024790">
    <property type="entry name" value="APC4_long_dom"/>
</dbReference>
<evidence type="ECO:0000313" key="9">
    <source>
        <dbReference type="EMBL" id="UJO13267.1"/>
    </source>
</evidence>
<dbReference type="Pfam" id="PF12894">
    <property type="entry name" value="ANAPC4_WD40"/>
    <property type="match status" value="1"/>
</dbReference>
<evidence type="ECO:0000256" key="5">
    <source>
        <dbReference type="ARBA" id="ARBA00023306"/>
    </source>
</evidence>
<dbReference type="SUPFAM" id="SSF50978">
    <property type="entry name" value="WD40 repeat-like"/>
    <property type="match status" value="1"/>
</dbReference>
<evidence type="ECO:0000256" key="4">
    <source>
        <dbReference type="ARBA" id="ARBA00022786"/>
    </source>
</evidence>
<feature type="domain" description="Anaphase-promoting complex subunit 4-like WD40" evidence="7">
    <location>
        <begin position="30"/>
        <end position="105"/>
    </location>
</feature>
<dbReference type="OMA" id="PPALPFM"/>
<dbReference type="GO" id="GO:0034399">
    <property type="term" value="C:nuclear periphery"/>
    <property type="evidence" value="ECO:0007669"/>
    <property type="project" value="TreeGrafter"/>
</dbReference>
<feature type="domain" description="Anaphase-promoting complex subunit 4 long" evidence="8">
    <location>
        <begin position="306"/>
        <end position="499"/>
    </location>
</feature>
<evidence type="ECO:0000256" key="3">
    <source>
        <dbReference type="ARBA" id="ARBA00022776"/>
    </source>
</evidence>
<evidence type="ECO:0000256" key="1">
    <source>
        <dbReference type="ARBA" id="ARBA00016067"/>
    </source>
</evidence>
<name>A0A9Q8L9E9_PASFU</name>
<evidence type="ECO:0000259" key="8">
    <source>
        <dbReference type="Pfam" id="PF12896"/>
    </source>
</evidence>
<accession>A0A9Q8L9E9</accession>
<evidence type="ECO:0000256" key="2">
    <source>
        <dbReference type="ARBA" id="ARBA00022618"/>
    </source>
</evidence>
<dbReference type="PANTHER" id="PTHR13260">
    <property type="entry name" value="ANAPHASE PROMOTING COMPLEX SUBUNIT 4 APC4"/>
    <property type="match status" value="1"/>
</dbReference>
<dbReference type="Proteomes" id="UP000756132">
    <property type="component" value="Chromosome 2"/>
</dbReference>
<dbReference type="GO" id="GO:0031145">
    <property type="term" value="P:anaphase-promoting complex-dependent catabolic process"/>
    <property type="evidence" value="ECO:0007669"/>
    <property type="project" value="InterPro"/>
</dbReference>
<feature type="region of interest" description="Disordered" evidence="6">
    <location>
        <begin position="815"/>
        <end position="836"/>
    </location>
</feature>
<dbReference type="GeneID" id="71982915"/>
<keyword evidence="3" id="KW-0498">Mitosis</keyword>
<dbReference type="InterPro" id="IPR015943">
    <property type="entry name" value="WD40/YVTN_repeat-like_dom_sf"/>
</dbReference>
<keyword evidence="5" id="KW-0131">Cell cycle</keyword>
<evidence type="ECO:0000313" key="10">
    <source>
        <dbReference type="Proteomes" id="UP000756132"/>
    </source>
</evidence>
<dbReference type="InterPro" id="IPR036322">
    <property type="entry name" value="WD40_repeat_dom_sf"/>
</dbReference>
<dbReference type="GO" id="GO:0070979">
    <property type="term" value="P:protein K11-linked ubiquitination"/>
    <property type="evidence" value="ECO:0007669"/>
    <property type="project" value="TreeGrafter"/>
</dbReference>
<proteinExistence type="predicted"/>
<sequence>MDIQARYQGPALPQISNKRSHSAIRFPFTAYSDAHDLLAVVTTSWDVSVFRIASGQLAFTVRQKSKTTEVTALAWRPDSSCLGVGWTDGTYGIYDGGHGKQIALGSLKAEGEEELWKLDLALNLEEKKPDVEVEHGKVACFGWMGHDLSQNAPNRPQTGLKTTEDWHDGVEDVDSAIGGMQNHGQALPDLPRAITTLDVTKVLPRLSTIPSHFTMQQKQVAAVNKFSTQQATDNMFSQGEGAYAHEAVQSLVVCQDSGESTVLLDETVRIGTCNVQGRPIIHAAHSESPSHAVLCQHDGHSHSLSLIDLPLPTLGGPVLHVITSNTKRMQTLLEYIVQIARCMDHDWKTNIIVQNRFFGSLEALLENTDEPSAVANLYHLAMTGAYNPQLLEWISDVIKDQNQKRWDQVMSALYTNIQAHIFTNLLPALDRITIAVTTLRGLATLHEGSSKFDCEPELFSKILAPIDSLRLVAQHMQSTIQTEYRQFKAFLRWLKMQVEISVAEPLSASALEAEDREVPNLDFSLILPFIQNSLKESKLKTHIEQRPGVEGECSRDEFFASPIIRDVDYEKAKVVLKKLEALQPGEQLLWKEVEDPAALLNIPALICALSGHIRVALKKITEWQSRMLQKPIEIPLDLDSSGSAVVSDMKLRPIAAAASSSPSPSKEEGSITTILLTHKDHIETLSITSSTYAFSKRLSTQPPETQSHHYALPSDAEILDAKWVPRHNVFITLLRADDGQGRILLHPQTPGGISQDAQLLHLFPTNVPFRPMKMVVGGRRNRLAVVVFGNRGRDWKVLDLEAGLRISRIAGEISARRREEGGAGDGEGHDGMEIDA</sequence>
<reference evidence="9" key="1">
    <citation type="submission" date="2021-12" db="EMBL/GenBank/DDBJ databases">
        <authorList>
            <person name="Zaccaron A."/>
            <person name="Stergiopoulos I."/>
        </authorList>
    </citation>
    <scope>NUCLEOTIDE SEQUENCE</scope>
    <source>
        <strain evidence="9">Race5_Kim</strain>
    </source>
</reference>
<keyword evidence="10" id="KW-1185">Reference proteome</keyword>
<dbReference type="Gene3D" id="2.130.10.10">
    <property type="entry name" value="YVTN repeat-like/Quinoprotein amine dehydrogenase"/>
    <property type="match status" value="1"/>
</dbReference>
<evidence type="ECO:0000259" key="7">
    <source>
        <dbReference type="Pfam" id="PF12894"/>
    </source>
</evidence>
<keyword evidence="4" id="KW-0833">Ubl conjugation pathway</keyword>
<dbReference type="AlphaFoldDB" id="A0A9Q8L9E9"/>
<dbReference type="InterPro" id="IPR024789">
    <property type="entry name" value="APC4"/>
</dbReference>
<dbReference type="GO" id="GO:0051301">
    <property type="term" value="P:cell division"/>
    <property type="evidence" value="ECO:0007669"/>
    <property type="project" value="UniProtKB-KW"/>
</dbReference>